<dbReference type="InterPro" id="IPR014345">
    <property type="entry name" value="XrtA_polysacc_chain"/>
</dbReference>
<dbReference type="PANTHER" id="PTHR32309:SF31">
    <property type="entry name" value="CAPSULAR EXOPOLYSACCHARIDE FAMILY"/>
    <property type="match status" value="1"/>
</dbReference>
<reference evidence="3 4" key="1">
    <citation type="journal article" date="2013" name="Genome Announc.">
        <title>Complete genome sequence of Simiduia agarivorans SA1(T), a marine bacterium able to degrade a variety of polysaccharides.</title>
        <authorList>
            <person name="Lin S.Y."/>
            <person name="Shieh W.Y."/>
            <person name="Chen J.S."/>
            <person name="Tang S.L."/>
        </authorList>
    </citation>
    <scope>NUCLEOTIDE SEQUENCE [LARGE SCALE GENOMIC DNA]</scope>
    <source>
        <strain evidence="4">DSM 21679 / JCM 13881 / BCRC 17597 / SA1</strain>
    </source>
</reference>
<dbReference type="OrthoDB" id="9795292at2"/>
<sequence>MDKVLIAELLRALKLELIRWRFVAAAMFVLLSFAILGVGYLWPHKYTTSVSLYSDVTNIIEPLLKGRASVTEVDHSAQAREIIYGRSILEAAGRETGKISPTMTPEQVDRVVRRIRDGLWVKSEKANYFSITYTSSSQDDSFETLYAVTTLFINYTERKKREESMGAFNFIDAQVQSYKRQLELAEERLKEFKSNNLDGTEASVSARIAQLRIDVETLNIAIEESQSRIRTIKQQLDSEGQYLQAKGQLDDLRARRARLSANVEQLLLSYQESYPDVVSLRAQINEIDTLIAQAKTEGDVVSQTVENPLYEELRKQVSLAEVELRAQLRRKESLEKLMQQEHERAQRVAANQAQLSELTRDYNVTRDVYEEMLQRKESARLSMTLDQEGQGVTYRIQDPATFPLRPSGIHYAHFAAAAPLLGFLAPFGILILVVLIDPHYRSTRILQQQMPPEIPLVGVVPHYDSPLAQRLIRKDVLVVLFLVTFAMVAYIGLALYWYDMRM</sequence>
<dbReference type="RefSeq" id="WP_015047132.1">
    <property type="nucleotide sequence ID" value="NC_018868.3"/>
</dbReference>
<dbReference type="PANTHER" id="PTHR32309">
    <property type="entry name" value="TYROSINE-PROTEIN KINASE"/>
    <property type="match status" value="1"/>
</dbReference>
<dbReference type="eggNOG" id="COG3206">
    <property type="taxonomic scope" value="Bacteria"/>
</dbReference>
<evidence type="ECO:0000256" key="2">
    <source>
        <dbReference type="SAM" id="Phobius"/>
    </source>
</evidence>
<keyword evidence="2" id="KW-1133">Transmembrane helix</keyword>
<dbReference type="NCBIfam" id="TIGR03007">
    <property type="entry name" value="pepcterm_ChnLen"/>
    <property type="match status" value="1"/>
</dbReference>
<dbReference type="AlphaFoldDB" id="K4KYE4"/>
<feature type="coiled-coil region" evidence="1">
    <location>
        <begin position="168"/>
        <end position="351"/>
    </location>
</feature>
<proteinExistence type="predicted"/>
<evidence type="ECO:0000256" key="1">
    <source>
        <dbReference type="SAM" id="Coils"/>
    </source>
</evidence>
<evidence type="ECO:0000313" key="3">
    <source>
        <dbReference type="EMBL" id="AFU98967.1"/>
    </source>
</evidence>
<feature type="transmembrane region" description="Helical" evidence="2">
    <location>
        <begin position="476"/>
        <end position="498"/>
    </location>
</feature>
<dbReference type="HOGENOM" id="CLU_009912_5_1_6"/>
<dbReference type="EMBL" id="CP003746">
    <property type="protein sequence ID" value="AFU98967.1"/>
    <property type="molecule type" value="Genomic_DNA"/>
</dbReference>
<organism evidence="3 4">
    <name type="scientific">Simiduia agarivorans (strain DSM 21679 / JCM 13881 / BCRC 17597 / SA1)</name>
    <dbReference type="NCBI Taxonomy" id="1117647"/>
    <lineage>
        <taxon>Bacteria</taxon>
        <taxon>Pseudomonadati</taxon>
        <taxon>Pseudomonadota</taxon>
        <taxon>Gammaproteobacteria</taxon>
        <taxon>Cellvibrionales</taxon>
        <taxon>Cellvibrionaceae</taxon>
        <taxon>Simiduia</taxon>
    </lineage>
</organism>
<gene>
    <name evidence="3" type="ordered locus">M5M_08900</name>
</gene>
<keyword evidence="2" id="KW-0812">Transmembrane</keyword>
<accession>K4KYE4</accession>
<dbReference type="InterPro" id="IPR050445">
    <property type="entry name" value="Bact_polysacc_biosynth/exp"/>
</dbReference>
<feature type="transmembrane region" description="Helical" evidence="2">
    <location>
        <begin position="411"/>
        <end position="436"/>
    </location>
</feature>
<keyword evidence="4" id="KW-1185">Reference proteome</keyword>
<name>K4KYE4_SIMAS</name>
<keyword evidence="1" id="KW-0175">Coiled coil</keyword>
<dbReference type="KEGG" id="saga:M5M_08900"/>
<keyword evidence="2" id="KW-0472">Membrane</keyword>
<feature type="transmembrane region" description="Helical" evidence="2">
    <location>
        <begin position="20"/>
        <end position="42"/>
    </location>
</feature>
<dbReference type="STRING" id="1117647.M5M_08900"/>
<dbReference type="Proteomes" id="UP000000466">
    <property type="component" value="Chromosome"/>
</dbReference>
<protein>
    <submittedName>
        <fullName evidence="3">Polysaccharide chain length determinant protein</fullName>
    </submittedName>
</protein>
<evidence type="ECO:0000313" key="4">
    <source>
        <dbReference type="Proteomes" id="UP000000466"/>
    </source>
</evidence>